<dbReference type="PANTHER" id="PTHR43553">
    <property type="entry name" value="HEAVY METAL TRANSPORTER"/>
    <property type="match status" value="1"/>
</dbReference>
<dbReference type="OrthoDB" id="9784332at2"/>
<dbReference type="EC" id="7.-.-.-" evidence="8"/>
<dbReference type="GO" id="GO:0016887">
    <property type="term" value="F:ATP hydrolysis activity"/>
    <property type="evidence" value="ECO:0007669"/>
    <property type="project" value="InterPro"/>
</dbReference>
<evidence type="ECO:0000256" key="2">
    <source>
        <dbReference type="ARBA" id="ARBA00022448"/>
    </source>
</evidence>
<evidence type="ECO:0000259" key="9">
    <source>
        <dbReference type="PROSITE" id="PS50893"/>
    </source>
</evidence>
<keyword evidence="2 8" id="KW-0813">Transport</keyword>
<keyword evidence="5 8" id="KW-0067">ATP-binding</keyword>
<comment type="subunit">
    <text evidence="8">Forms a stable energy-coupling factor (ECF) transporter complex composed of 2 membrane-embedded substrate-binding proteins (S component), 2 ATP-binding proteins (A component) and 2 transmembrane proteins (T component).</text>
</comment>
<dbReference type="GO" id="GO:0043190">
    <property type="term" value="C:ATP-binding cassette (ABC) transporter complex"/>
    <property type="evidence" value="ECO:0007669"/>
    <property type="project" value="TreeGrafter"/>
</dbReference>
<evidence type="ECO:0000256" key="8">
    <source>
        <dbReference type="RuleBase" id="RU365104"/>
    </source>
</evidence>
<dbReference type="GO" id="GO:0005524">
    <property type="term" value="F:ATP binding"/>
    <property type="evidence" value="ECO:0007669"/>
    <property type="project" value="UniProtKB-UniRule"/>
</dbReference>
<dbReference type="STRING" id="200904.GCA_900168775_02978"/>
<sequence length="287" mass="31348">MAMQVNFKTVSADYQIGPIRSANILQNVNLHLPSQSFTAVVGHTGAGKSSLLKTINGLLLPKEGDIQVGELEIHKEPSKQVLKQVRKSVGMVFQFPEAQLFAETVEQDICFGPLNFGVSRQEAKQLVKDVLPLVGLTEDILQASPFALSGGQQRRVAIAGVLVMKPDVLVLDEPGAGLDPNGKEEILTLLQALHNKNGTTIILVTHDMGDVARFAEDVVVMGNGTITTHQPVRTFFEDVKQLQAWSLDVPEARRFQLRIEQETNIQLPWTCLTIDDLATALIEVGLA</sequence>
<evidence type="ECO:0000313" key="11">
    <source>
        <dbReference type="Proteomes" id="UP000252254"/>
    </source>
</evidence>
<proteinExistence type="inferred from homology"/>
<evidence type="ECO:0000256" key="6">
    <source>
        <dbReference type="ARBA" id="ARBA00022967"/>
    </source>
</evidence>
<dbReference type="Pfam" id="PF00005">
    <property type="entry name" value="ABC_tran"/>
    <property type="match status" value="1"/>
</dbReference>
<dbReference type="Gene3D" id="3.40.50.300">
    <property type="entry name" value="P-loop containing nucleotide triphosphate hydrolases"/>
    <property type="match status" value="1"/>
</dbReference>
<dbReference type="SUPFAM" id="SSF52540">
    <property type="entry name" value="P-loop containing nucleoside triphosphate hydrolases"/>
    <property type="match status" value="1"/>
</dbReference>
<evidence type="ECO:0000256" key="3">
    <source>
        <dbReference type="ARBA" id="ARBA00022475"/>
    </source>
</evidence>
<keyword evidence="11" id="KW-1185">Reference proteome</keyword>
<dbReference type="InterPro" id="IPR027417">
    <property type="entry name" value="P-loop_NTPase"/>
</dbReference>
<feature type="domain" description="ABC transporter" evidence="9">
    <location>
        <begin position="5"/>
        <end position="248"/>
    </location>
</feature>
<dbReference type="SMART" id="SM00382">
    <property type="entry name" value="AAA"/>
    <property type="match status" value="1"/>
</dbReference>
<evidence type="ECO:0000313" key="10">
    <source>
        <dbReference type="EMBL" id="RBO92311.1"/>
    </source>
</evidence>
<keyword evidence="4 8" id="KW-0547">Nucleotide-binding</keyword>
<name>A0A366DQE1_9BACI</name>
<dbReference type="GO" id="GO:0042626">
    <property type="term" value="F:ATPase-coupled transmembrane transporter activity"/>
    <property type="evidence" value="ECO:0007669"/>
    <property type="project" value="TreeGrafter"/>
</dbReference>
<comment type="function">
    <text evidence="8">ATP-binding (A) component of a common energy-coupling factor (ECF) ABC-transporter complex.</text>
</comment>
<reference evidence="10 11" key="1">
    <citation type="submission" date="2018-06" db="EMBL/GenBank/DDBJ databases">
        <title>Genomic Encyclopedia of Type Strains, Phase IV (KMG-IV): sequencing the most valuable type-strain genomes for metagenomic binning, comparative biology and taxonomic classification.</title>
        <authorList>
            <person name="Goeker M."/>
        </authorList>
    </citation>
    <scope>NUCLEOTIDE SEQUENCE [LARGE SCALE GENOMIC DNA]</scope>
    <source>
        <strain evidence="10 11">DSM 15140</strain>
    </source>
</reference>
<evidence type="ECO:0000256" key="5">
    <source>
        <dbReference type="ARBA" id="ARBA00022840"/>
    </source>
</evidence>
<comment type="similarity">
    <text evidence="8">Belongs to the ABC transporter superfamily. Energy-coupling factor EcfA family.</text>
</comment>
<evidence type="ECO:0000256" key="7">
    <source>
        <dbReference type="ARBA" id="ARBA00023136"/>
    </source>
</evidence>
<dbReference type="InterPro" id="IPR017871">
    <property type="entry name" value="ABC_transporter-like_CS"/>
</dbReference>
<dbReference type="AlphaFoldDB" id="A0A366DQE1"/>
<comment type="subcellular location">
    <subcellularLocation>
        <location evidence="1 8">Cell membrane</location>
        <topology evidence="1 8">Peripheral membrane protein</topology>
    </subcellularLocation>
</comment>
<protein>
    <recommendedName>
        <fullName evidence="8">Energy-coupling factor transporter ATP-binding protein EcfA2</fullName>
        <ecNumber evidence="8">7.-.-.-</ecNumber>
    </recommendedName>
</protein>
<evidence type="ECO:0000256" key="1">
    <source>
        <dbReference type="ARBA" id="ARBA00004202"/>
    </source>
</evidence>
<dbReference type="PROSITE" id="PS00211">
    <property type="entry name" value="ABC_TRANSPORTER_1"/>
    <property type="match status" value="1"/>
</dbReference>
<dbReference type="InterPro" id="IPR003593">
    <property type="entry name" value="AAA+_ATPase"/>
</dbReference>
<keyword evidence="7 8" id="KW-0472">Membrane</keyword>
<dbReference type="Proteomes" id="UP000252254">
    <property type="component" value="Unassembled WGS sequence"/>
</dbReference>
<dbReference type="InterPro" id="IPR015856">
    <property type="entry name" value="ABC_transpr_CbiO/EcfA_su"/>
</dbReference>
<dbReference type="PROSITE" id="PS50893">
    <property type="entry name" value="ABC_TRANSPORTER_2"/>
    <property type="match status" value="1"/>
</dbReference>
<dbReference type="GO" id="GO:0015087">
    <property type="term" value="F:cobalt ion transmembrane transporter activity"/>
    <property type="evidence" value="ECO:0007669"/>
    <property type="project" value="UniProtKB-ARBA"/>
</dbReference>
<dbReference type="FunFam" id="3.40.50.300:FF:000224">
    <property type="entry name" value="Energy-coupling factor transporter ATP-binding protein EcfA"/>
    <property type="match status" value="1"/>
</dbReference>
<keyword evidence="3 8" id="KW-1003">Cell membrane</keyword>
<comment type="caution">
    <text evidence="10">The sequence shown here is derived from an EMBL/GenBank/DDBJ whole genome shotgun (WGS) entry which is preliminary data.</text>
</comment>
<dbReference type="CDD" id="cd03225">
    <property type="entry name" value="ABC_cobalt_CbiO_domain1"/>
    <property type="match status" value="1"/>
</dbReference>
<evidence type="ECO:0000256" key="4">
    <source>
        <dbReference type="ARBA" id="ARBA00022741"/>
    </source>
</evidence>
<dbReference type="InterPro" id="IPR050095">
    <property type="entry name" value="ECF_ABC_transporter_ATP-bd"/>
</dbReference>
<dbReference type="EMBL" id="QNRI01000014">
    <property type="protein sequence ID" value="RBO92311.1"/>
    <property type="molecule type" value="Genomic_DNA"/>
</dbReference>
<dbReference type="InterPro" id="IPR030946">
    <property type="entry name" value="EcfA2"/>
</dbReference>
<keyword evidence="6" id="KW-1278">Translocase</keyword>
<accession>A0A366DQE1</accession>
<dbReference type="NCBIfam" id="TIGR04521">
    <property type="entry name" value="ECF_ATPase_2"/>
    <property type="match status" value="1"/>
</dbReference>
<gene>
    <name evidence="10" type="ORF">DES48_11410</name>
</gene>
<organism evidence="10 11">
    <name type="scientific">Paraliobacillus ryukyuensis</name>
    <dbReference type="NCBI Taxonomy" id="200904"/>
    <lineage>
        <taxon>Bacteria</taxon>
        <taxon>Bacillati</taxon>
        <taxon>Bacillota</taxon>
        <taxon>Bacilli</taxon>
        <taxon>Bacillales</taxon>
        <taxon>Bacillaceae</taxon>
        <taxon>Paraliobacillus</taxon>
    </lineage>
</organism>
<dbReference type="PANTHER" id="PTHR43553:SF27">
    <property type="entry name" value="ENERGY-COUPLING FACTOR TRANSPORTER ATP-BINDING PROTEIN ECFA2"/>
    <property type="match status" value="1"/>
</dbReference>
<dbReference type="InterPro" id="IPR003439">
    <property type="entry name" value="ABC_transporter-like_ATP-bd"/>
</dbReference>